<evidence type="ECO:0000313" key="9">
    <source>
        <dbReference type="Proteomes" id="UP000050465"/>
    </source>
</evidence>
<dbReference type="EMBL" id="LJZR01000002">
    <property type="protein sequence ID" value="KPQ37297.1"/>
    <property type="molecule type" value="Genomic_DNA"/>
</dbReference>
<feature type="compositionally biased region" description="Basic residues" evidence="7">
    <location>
        <begin position="44"/>
        <end position="62"/>
    </location>
</feature>
<gene>
    <name evidence="5 8" type="primary">rpsU</name>
    <name evidence="5" type="synonym">rps21</name>
    <name evidence="8" type="ORF">HLUCCA11_02355</name>
</gene>
<dbReference type="NCBIfam" id="TIGR00030">
    <property type="entry name" value="S21p"/>
    <property type="match status" value="1"/>
</dbReference>
<dbReference type="PROSITE" id="PS01181">
    <property type="entry name" value="RIBOSOMAL_S21"/>
    <property type="match status" value="1"/>
</dbReference>
<comment type="similarity">
    <text evidence="1 5 6">Belongs to the bacterial ribosomal protein bS21 family.</text>
</comment>
<evidence type="ECO:0000256" key="3">
    <source>
        <dbReference type="ARBA" id="ARBA00023274"/>
    </source>
</evidence>
<name>A0A0P8BTC7_9CYAN</name>
<reference evidence="8 9" key="1">
    <citation type="submission" date="2015-09" db="EMBL/GenBank/DDBJ databases">
        <title>Identification and resolution of microdiversity through metagenomic sequencing of parallel consortia.</title>
        <authorList>
            <person name="Nelson W.C."/>
            <person name="Romine M.F."/>
            <person name="Lindemann S.R."/>
        </authorList>
    </citation>
    <scope>NUCLEOTIDE SEQUENCE [LARGE SCALE GENOMIC DNA]</scope>
    <source>
        <strain evidence="8">Ana</strain>
    </source>
</reference>
<keyword evidence="2 5" id="KW-0689">Ribosomal protein</keyword>
<dbReference type="PRINTS" id="PR00976">
    <property type="entry name" value="RIBOSOMALS21"/>
</dbReference>
<dbReference type="InterPro" id="IPR038380">
    <property type="entry name" value="Ribosomal_bS21_sf"/>
</dbReference>
<evidence type="ECO:0000256" key="7">
    <source>
        <dbReference type="SAM" id="MobiDB-lite"/>
    </source>
</evidence>
<protein>
    <recommendedName>
        <fullName evidence="4 5">Small ribosomal subunit protein bS21</fullName>
    </recommendedName>
</protein>
<evidence type="ECO:0000256" key="1">
    <source>
        <dbReference type="ARBA" id="ARBA00006640"/>
    </source>
</evidence>
<comment type="caution">
    <text evidence="8">The sequence shown here is derived from an EMBL/GenBank/DDBJ whole genome shotgun (WGS) entry which is preliminary data.</text>
</comment>
<evidence type="ECO:0000256" key="6">
    <source>
        <dbReference type="RuleBase" id="RU000667"/>
    </source>
</evidence>
<dbReference type="PANTHER" id="PTHR21109">
    <property type="entry name" value="MITOCHONDRIAL 28S RIBOSOMAL PROTEIN S21"/>
    <property type="match status" value="1"/>
</dbReference>
<evidence type="ECO:0000256" key="2">
    <source>
        <dbReference type="ARBA" id="ARBA00022980"/>
    </source>
</evidence>
<feature type="region of interest" description="Disordered" evidence="7">
    <location>
        <begin position="39"/>
        <end position="62"/>
    </location>
</feature>
<organism evidence="8 9">
    <name type="scientific">Phormidesmis priestleyi Ana</name>
    <dbReference type="NCBI Taxonomy" id="1666911"/>
    <lineage>
        <taxon>Bacteria</taxon>
        <taxon>Bacillati</taxon>
        <taxon>Cyanobacteriota</taxon>
        <taxon>Cyanophyceae</taxon>
        <taxon>Leptolyngbyales</taxon>
        <taxon>Leptolyngbyaceae</taxon>
        <taxon>Phormidesmis</taxon>
    </lineage>
</organism>
<dbReference type="GO" id="GO:0006412">
    <property type="term" value="P:translation"/>
    <property type="evidence" value="ECO:0007669"/>
    <property type="project" value="UniProtKB-UniRule"/>
</dbReference>
<sequence>MAQVVLGQDENLEAALRRFKRKVVRAGIFQDIKKNRYFETPPEKHKRKALARQRQRKRRSRR</sequence>
<dbReference type="AlphaFoldDB" id="A0A0P8BTC7"/>
<keyword evidence="3 5" id="KW-0687">Ribonucleoprotein</keyword>
<evidence type="ECO:0000256" key="4">
    <source>
        <dbReference type="ARBA" id="ARBA00035135"/>
    </source>
</evidence>
<dbReference type="HAMAP" id="MF_00358">
    <property type="entry name" value="Ribosomal_bS21"/>
    <property type="match status" value="1"/>
</dbReference>
<accession>A0A0P8BTC7</accession>
<dbReference type="InterPro" id="IPR018278">
    <property type="entry name" value="Ribosomal_bS21_CS"/>
</dbReference>
<dbReference type="InterPro" id="IPR001911">
    <property type="entry name" value="Ribosomal_bS21"/>
</dbReference>
<evidence type="ECO:0000313" key="8">
    <source>
        <dbReference type="EMBL" id="KPQ37297.1"/>
    </source>
</evidence>
<proteinExistence type="inferred from homology"/>
<dbReference type="STRING" id="1666911.HLUCCA11_02355"/>
<dbReference type="GO" id="GO:0003735">
    <property type="term" value="F:structural constituent of ribosome"/>
    <property type="evidence" value="ECO:0007669"/>
    <property type="project" value="InterPro"/>
</dbReference>
<dbReference type="Pfam" id="PF01165">
    <property type="entry name" value="Ribosomal_S21"/>
    <property type="match status" value="1"/>
</dbReference>
<dbReference type="PATRIC" id="fig|1666911.3.peg.1706"/>
<dbReference type="GO" id="GO:1990904">
    <property type="term" value="C:ribonucleoprotein complex"/>
    <property type="evidence" value="ECO:0007669"/>
    <property type="project" value="UniProtKB-KW"/>
</dbReference>
<dbReference type="Gene3D" id="1.20.5.1150">
    <property type="entry name" value="Ribosomal protein S8"/>
    <property type="match status" value="1"/>
</dbReference>
<dbReference type="Proteomes" id="UP000050465">
    <property type="component" value="Unassembled WGS sequence"/>
</dbReference>
<evidence type="ECO:0000256" key="5">
    <source>
        <dbReference type="HAMAP-Rule" id="MF_00358"/>
    </source>
</evidence>
<dbReference type="GO" id="GO:0005840">
    <property type="term" value="C:ribosome"/>
    <property type="evidence" value="ECO:0007669"/>
    <property type="project" value="UniProtKB-KW"/>
</dbReference>
<dbReference type="PANTHER" id="PTHR21109:SF0">
    <property type="entry name" value="SMALL RIBOSOMAL SUBUNIT PROTEIN BS21M"/>
    <property type="match status" value="1"/>
</dbReference>